<organism evidence="3">
    <name type="scientific">Capitella teleta</name>
    <name type="common">Polychaete worm</name>
    <dbReference type="NCBI Taxonomy" id="283909"/>
    <lineage>
        <taxon>Eukaryota</taxon>
        <taxon>Metazoa</taxon>
        <taxon>Spiralia</taxon>
        <taxon>Lophotrochozoa</taxon>
        <taxon>Annelida</taxon>
        <taxon>Polychaeta</taxon>
        <taxon>Sedentaria</taxon>
        <taxon>Scolecida</taxon>
        <taxon>Capitellidae</taxon>
        <taxon>Capitella</taxon>
    </lineage>
</organism>
<evidence type="ECO:0000313" key="5">
    <source>
        <dbReference type="Proteomes" id="UP000014760"/>
    </source>
</evidence>
<gene>
    <name evidence="3" type="ORF">CAPTEDRAFT_200938</name>
</gene>
<dbReference type="HOGENOM" id="CLU_759210_0_0_1"/>
<dbReference type="EMBL" id="AMQN01015792">
    <property type="status" value="NOT_ANNOTATED_CDS"/>
    <property type="molecule type" value="Genomic_DNA"/>
</dbReference>
<accession>R7T8F3</accession>
<keyword evidence="2" id="KW-0812">Transmembrane</keyword>
<reference evidence="3 5" key="2">
    <citation type="journal article" date="2013" name="Nature">
        <title>Insights into bilaterian evolution from three spiralian genomes.</title>
        <authorList>
            <person name="Simakov O."/>
            <person name="Marletaz F."/>
            <person name="Cho S.J."/>
            <person name="Edsinger-Gonzales E."/>
            <person name="Havlak P."/>
            <person name="Hellsten U."/>
            <person name="Kuo D.H."/>
            <person name="Larsson T."/>
            <person name="Lv J."/>
            <person name="Arendt D."/>
            <person name="Savage R."/>
            <person name="Osoegawa K."/>
            <person name="de Jong P."/>
            <person name="Grimwood J."/>
            <person name="Chapman J.A."/>
            <person name="Shapiro H."/>
            <person name="Aerts A."/>
            <person name="Otillar R.P."/>
            <person name="Terry A.Y."/>
            <person name="Boore J.L."/>
            <person name="Grigoriev I.V."/>
            <person name="Lindberg D.R."/>
            <person name="Seaver E.C."/>
            <person name="Weisblat D.A."/>
            <person name="Putnam N.H."/>
            <person name="Rokhsar D.S."/>
        </authorList>
    </citation>
    <scope>NUCLEOTIDE SEQUENCE</scope>
    <source>
        <strain evidence="3 5">I ESC-2004</strain>
    </source>
</reference>
<keyword evidence="5" id="KW-1185">Reference proteome</keyword>
<feature type="transmembrane region" description="Helical" evidence="2">
    <location>
        <begin position="201"/>
        <end position="224"/>
    </location>
</feature>
<sequence length="365" mass="41092">MAERPHLKTCDDKERKPNKNQHLRVMLSHRELTYYRRTPLLEEQCASVSVDEVGFRGEMTRVHPISPPQLIAESPGFPAAGPPYPPTTCASSLEFDPASPVPHVPFMPSRFPHHLYRAVASIHMTLGVLCLAVAAFDFSLYVHPEWTGESCNHCTNRSAIYKWVPWTAIRSITEVHAWLVPCCPALVGFLAWREQFHFLQIALPCVASCLCLFGVLACFVSIFLCCCATQYDPEIPHLDDLLLLMADAEEDVVQTLLQKLFVHFDPRCSQAPIQPRSSLDCCTFYSDEVVNKQGVLLSQCDWRKPHMTRIKAEVVCHVSATARGASSRESWNIPNDANHLENLIGERSPSNSDNEKVELVHMDDD</sequence>
<evidence type="ECO:0000256" key="2">
    <source>
        <dbReference type="SAM" id="Phobius"/>
    </source>
</evidence>
<keyword evidence="2" id="KW-1133">Transmembrane helix</keyword>
<proteinExistence type="predicted"/>
<evidence type="ECO:0000313" key="4">
    <source>
        <dbReference type="EnsemblMetazoa" id="CapteP200938"/>
    </source>
</evidence>
<keyword evidence="2" id="KW-0472">Membrane</keyword>
<dbReference type="AlphaFoldDB" id="R7T8F3"/>
<feature type="transmembrane region" description="Helical" evidence="2">
    <location>
        <begin position="115"/>
        <end position="136"/>
    </location>
</feature>
<reference evidence="5" key="1">
    <citation type="submission" date="2012-12" db="EMBL/GenBank/DDBJ databases">
        <authorList>
            <person name="Hellsten U."/>
            <person name="Grimwood J."/>
            <person name="Chapman J.A."/>
            <person name="Shapiro H."/>
            <person name="Aerts A."/>
            <person name="Otillar R.P."/>
            <person name="Terry A.Y."/>
            <person name="Boore J.L."/>
            <person name="Simakov O."/>
            <person name="Marletaz F."/>
            <person name="Cho S.-J."/>
            <person name="Edsinger-Gonzales E."/>
            <person name="Havlak P."/>
            <person name="Kuo D.-H."/>
            <person name="Larsson T."/>
            <person name="Lv J."/>
            <person name="Arendt D."/>
            <person name="Savage R."/>
            <person name="Osoegawa K."/>
            <person name="de Jong P."/>
            <person name="Lindberg D.R."/>
            <person name="Seaver E.C."/>
            <person name="Weisblat D.A."/>
            <person name="Putnam N.H."/>
            <person name="Grigoriev I.V."/>
            <person name="Rokhsar D.S."/>
        </authorList>
    </citation>
    <scope>NUCLEOTIDE SEQUENCE</scope>
    <source>
        <strain evidence="5">I ESC-2004</strain>
    </source>
</reference>
<dbReference type="EnsemblMetazoa" id="CapteT200938">
    <property type="protein sequence ID" value="CapteP200938"/>
    <property type="gene ID" value="CapteG200938"/>
</dbReference>
<protein>
    <submittedName>
        <fullName evidence="3 4">Uncharacterized protein</fullName>
    </submittedName>
</protein>
<reference evidence="4" key="3">
    <citation type="submission" date="2015-06" db="UniProtKB">
        <authorList>
            <consortium name="EnsemblMetazoa"/>
        </authorList>
    </citation>
    <scope>IDENTIFICATION</scope>
</reference>
<dbReference type="Proteomes" id="UP000014760">
    <property type="component" value="Unassembled WGS sequence"/>
</dbReference>
<dbReference type="EMBL" id="KB312221">
    <property type="protein sequence ID" value="ELT87665.1"/>
    <property type="molecule type" value="Genomic_DNA"/>
</dbReference>
<evidence type="ECO:0000256" key="1">
    <source>
        <dbReference type="SAM" id="MobiDB-lite"/>
    </source>
</evidence>
<evidence type="ECO:0000313" key="3">
    <source>
        <dbReference type="EMBL" id="ELT87665.1"/>
    </source>
</evidence>
<feature type="region of interest" description="Disordered" evidence="1">
    <location>
        <begin position="343"/>
        <end position="365"/>
    </location>
</feature>
<feature type="compositionally biased region" description="Basic and acidic residues" evidence="1">
    <location>
        <begin position="353"/>
        <end position="365"/>
    </location>
</feature>
<name>R7T8F3_CAPTE</name>